<gene>
    <name evidence="2" type="ORF">SAMN04490356_0046</name>
</gene>
<protein>
    <submittedName>
        <fullName evidence="2">Urease accessory protein</fullName>
    </submittedName>
</protein>
<dbReference type="Pfam" id="PF01774">
    <property type="entry name" value="UreD"/>
    <property type="match status" value="1"/>
</dbReference>
<evidence type="ECO:0000256" key="1">
    <source>
        <dbReference type="ARBA" id="ARBA00023186"/>
    </source>
</evidence>
<keyword evidence="3" id="KW-1185">Reference proteome</keyword>
<evidence type="ECO:0000313" key="3">
    <source>
        <dbReference type="Proteomes" id="UP000198609"/>
    </source>
</evidence>
<dbReference type="InterPro" id="IPR002669">
    <property type="entry name" value="UreD"/>
</dbReference>
<evidence type="ECO:0000313" key="2">
    <source>
        <dbReference type="EMBL" id="SEB29498.1"/>
    </source>
</evidence>
<dbReference type="Proteomes" id="UP000198609">
    <property type="component" value="Unassembled WGS sequence"/>
</dbReference>
<dbReference type="GO" id="GO:0016151">
    <property type="term" value="F:nickel cation binding"/>
    <property type="evidence" value="ECO:0007669"/>
    <property type="project" value="InterPro"/>
</dbReference>
<dbReference type="EMBL" id="FNST01000001">
    <property type="protein sequence ID" value="SEB29498.1"/>
    <property type="molecule type" value="Genomic_DNA"/>
</dbReference>
<proteinExistence type="predicted"/>
<accession>A0A1H4I815</accession>
<name>A0A1H4I815_STRMJ</name>
<organism evidence="2 3">
    <name type="scientific">Streptomyces melanosporofaciens</name>
    <dbReference type="NCBI Taxonomy" id="67327"/>
    <lineage>
        <taxon>Bacteria</taxon>
        <taxon>Bacillati</taxon>
        <taxon>Actinomycetota</taxon>
        <taxon>Actinomycetes</taxon>
        <taxon>Kitasatosporales</taxon>
        <taxon>Streptomycetaceae</taxon>
        <taxon>Streptomyces</taxon>
        <taxon>Streptomyces violaceusniger group</taxon>
    </lineage>
</organism>
<keyword evidence="1" id="KW-0143">Chaperone</keyword>
<dbReference type="AlphaFoldDB" id="A0A1H4I815"/>
<sequence>MTRPTRLSVAPTGSRSRVHHTTGHLTVRVMDQDADGARVGLLATQALLLSGDDVRIEVDVAPGAWLDVVETTGTVAYEGEAPSSWTVDATVGDGAVLTWAGKPFVVSDDIATHRRTRIRLHGTGKVLMQEKVVLGRAGQLGGDLTMSLKANDDTGPLQVEHLNLGQQARQMPGILGNLRSMDTVTALGWTPKPTGEPEAGTTGPGETYFPLDRSGAALRWMGIGRFRDQLCDATFAAWREETMRDYRHRHLARHPAHAEEETGLGEADRGPVADAVAGRFRAGTCCTP</sequence>
<reference evidence="3" key="1">
    <citation type="submission" date="2016-10" db="EMBL/GenBank/DDBJ databases">
        <authorList>
            <person name="Varghese N."/>
            <person name="Submissions S."/>
        </authorList>
    </citation>
    <scope>NUCLEOTIDE SEQUENCE [LARGE SCALE GENOMIC DNA]</scope>
    <source>
        <strain evidence="3">DSM 40318</strain>
    </source>
</reference>